<dbReference type="AlphaFoldDB" id="A0A2X3K3F0"/>
<evidence type="ECO:0000313" key="1">
    <source>
        <dbReference type="EMBL" id="SQD02593.1"/>
    </source>
</evidence>
<protein>
    <submittedName>
        <fullName evidence="1">Hydrogenase-4 subunit I</fullName>
        <ecNumber evidence="1">1.-.-.-</ecNumber>
    </submittedName>
</protein>
<gene>
    <name evidence="1" type="primary">hyfI_2</name>
    <name evidence="1" type="ORF">NCTC8009_03054</name>
</gene>
<dbReference type="GO" id="GO:0016491">
    <property type="term" value="F:oxidoreductase activity"/>
    <property type="evidence" value="ECO:0007669"/>
    <property type="project" value="UniProtKB-KW"/>
</dbReference>
<dbReference type="Proteomes" id="UP000250991">
    <property type="component" value="Unassembled WGS sequence"/>
</dbReference>
<dbReference type="EMBL" id="UARW01000010">
    <property type="protein sequence ID" value="SQD02593.1"/>
    <property type="molecule type" value="Genomic_DNA"/>
</dbReference>
<evidence type="ECO:0000313" key="2">
    <source>
        <dbReference type="Proteomes" id="UP000250991"/>
    </source>
</evidence>
<organism evidence="1 2">
    <name type="scientific">Escherichia coli</name>
    <dbReference type="NCBI Taxonomy" id="562"/>
    <lineage>
        <taxon>Bacteria</taxon>
        <taxon>Pseudomonadati</taxon>
        <taxon>Pseudomonadota</taxon>
        <taxon>Gammaproteobacteria</taxon>
        <taxon>Enterobacterales</taxon>
        <taxon>Enterobacteriaceae</taxon>
        <taxon>Escherichia</taxon>
    </lineage>
</organism>
<reference evidence="1 2" key="1">
    <citation type="submission" date="2018-06" db="EMBL/GenBank/DDBJ databases">
        <authorList>
            <consortium name="Pathogen Informatics"/>
            <person name="Doyle S."/>
        </authorList>
    </citation>
    <scope>NUCLEOTIDE SEQUENCE [LARGE SCALE GENOMIC DNA]</scope>
    <source>
        <strain evidence="1 2">NCTC8009</strain>
    </source>
</reference>
<proteinExistence type="predicted"/>
<dbReference type="EC" id="1.-.-.-" evidence="1"/>
<keyword evidence="1" id="KW-0560">Oxidoreductase</keyword>
<accession>A0A2X3K3F0</accession>
<name>A0A2X3K3F0_ECOLX</name>
<sequence>MQPLWPQIPPSQRIAIEREARQLAGYRQGREICDRLLRHLSDDPTGNRVNTWLREADDPRLNSIVQQLFRVLRGLHG</sequence>